<accession>A0ACC3Z778</accession>
<sequence length="512" mass="57302">MTFLTKSNKSNRRGVQLKQEFDGGLAVMEGPKRRRTGCTECRRKKSKCDEKKPVCSRCLKYPRLCCYELNVKTTAFKTPTPLSRQTPPPPNLPVSKPCQLATHEWMLSPPQSPGSVLHDYRMTPFPMVQSHKYRFYFHHFIAHTASIYFPLQPDSLLSFAIPVAESSPPMLTAILAASCSHHYRLKGNIHSKTSAMEATGQCLSSLRAAIMTRHSGGESATLLVTSLMLATTSLCAGDTSTYRKHLNGAINIVRRDGKRHSTDALWALGLKWLAQLVLMNRISGLPLPVQQRKGHLDWIQLLESMPGPGHIDTITGLSLDLATILNQVCDLSDSNSPKVTELENASQTESDEEKKQILQANILKAQSLETLLLYIRSQTSSPEPTEFSTELDCTHKLFINATLLSLYRRFYGLPKSHEKVQSAVESILELLQKIDLHSKVNVPLLWPLLTAGCEAMTEAQRSIIATRMIAMESHGLGNCKIVYGFMTDYWERGNDTQWETFAKQMGVDLVLF</sequence>
<dbReference type="Proteomes" id="UP000805649">
    <property type="component" value="Unassembled WGS sequence"/>
</dbReference>
<comment type="caution">
    <text evidence="1">The sequence shown here is derived from an EMBL/GenBank/DDBJ whole genome shotgun (WGS) entry which is preliminary data.</text>
</comment>
<reference evidence="1 2" key="1">
    <citation type="journal article" date="2020" name="Phytopathology">
        <title>Genome Sequence Resources of Colletotrichum truncatum, C. plurivorum, C. musicola, and C. sojae: Four Species Pathogenic to Soybean (Glycine max).</title>
        <authorList>
            <person name="Rogerio F."/>
            <person name="Boufleur T.R."/>
            <person name="Ciampi-Guillardi M."/>
            <person name="Sukno S.A."/>
            <person name="Thon M.R."/>
            <person name="Massola Junior N.S."/>
            <person name="Baroncelli R."/>
        </authorList>
    </citation>
    <scope>NUCLEOTIDE SEQUENCE [LARGE SCALE GENOMIC DNA]</scope>
    <source>
        <strain evidence="1 2">CMES1059</strain>
    </source>
</reference>
<organism evidence="1 2">
    <name type="scientific">Colletotrichum truncatum</name>
    <name type="common">Anthracnose fungus</name>
    <name type="synonym">Colletotrichum capsici</name>
    <dbReference type="NCBI Taxonomy" id="5467"/>
    <lineage>
        <taxon>Eukaryota</taxon>
        <taxon>Fungi</taxon>
        <taxon>Dikarya</taxon>
        <taxon>Ascomycota</taxon>
        <taxon>Pezizomycotina</taxon>
        <taxon>Sordariomycetes</taxon>
        <taxon>Hypocreomycetidae</taxon>
        <taxon>Glomerellales</taxon>
        <taxon>Glomerellaceae</taxon>
        <taxon>Colletotrichum</taxon>
        <taxon>Colletotrichum truncatum species complex</taxon>
    </lineage>
</organism>
<proteinExistence type="predicted"/>
<keyword evidence="2" id="KW-1185">Reference proteome</keyword>
<name>A0ACC3Z778_COLTU</name>
<evidence type="ECO:0000313" key="1">
    <source>
        <dbReference type="EMBL" id="KAL0939962.1"/>
    </source>
</evidence>
<dbReference type="EMBL" id="VUJX02000003">
    <property type="protein sequence ID" value="KAL0939962.1"/>
    <property type="molecule type" value="Genomic_DNA"/>
</dbReference>
<gene>
    <name evidence="1" type="ORF">CTRU02_206572</name>
</gene>
<protein>
    <submittedName>
        <fullName evidence="1">C6 zinc finger domain containing protein</fullName>
    </submittedName>
</protein>
<evidence type="ECO:0000313" key="2">
    <source>
        <dbReference type="Proteomes" id="UP000805649"/>
    </source>
</evidence>